<dbReference type="AlphaFoldDB" id="J0ZJW6"/>
<feature type="transmembrane region" description="Helical" evidence="1">
    <location>
        <begin position="6"/>
        <end position="31"/>
    </location>
</feature>
<comment type="caution">
    <text evidence="2">The sequence shown here is derived from an EMBL/GenBank/DDBJ whole genome shotgun (WGS) entry which is preliminary data.</text>
</comment>
<protein>
    <submittedName>
        <fullName evidence="2">Uncharacterized protein</fullName>
    </submittedName>
</protein>
<evidence type="ECO:0000256" key="1">
    <source>
        <dbReference type="SAM" id="Phobius"/>
    </source>
</evidence>
<dbReference type="STRING" id="1094558.ME5_01164"/>
<evidence type="ECO:0000313" key="3">
    <source>
        <dbReference type="Proteomes" id="UP000008952"/>
    </source>
</evidence>
<dbReference type="eggNOG" id="ENOG502ZE1Y">
    <property type="taxonomic scope" value="Bacteria"/>
</dbReference>
<dbReference type="PATRIC" id="fig|1094558.3.peg.1261"/>
<reference evidence="2 3" key="1">
    <citation type="submission" date="2012-03" db="EMBL/GenBank/DDBJ databases">
        <title>The Genome Sequence of Bartonella tamiae Th239.</title>
        <authorList>
            <consortium name="The Broad Institute Genome Sequencing Platform"/>
            <consortium name="The Broad Institute Genome Sequencing Center for Infectious Disease"/>
            <person name="Feldgarden M."/>
            <person name="Kirby J."/>
            <person name="Kosoy M."/>
            <person name="Birtles R."/>
            <person name="Probert W.S."/>
            <person name="Chiaraviglio L."/>
            <person name="Young S.K."/>
            <person name="Zeng Q."/>
            <person name="Gargeya S."/>
            <person name="Fitzgerald M."/>
            <person name="Haas B."/>
            <person name="Abouelleil A."/>
            <person name="Alvarado L."/>
            <person name="Arachchi H.M."/>
            <person name="Berlin A."/>
            <person name="Chapman S.B."/>
            <person name="Gearin G."/>
            <person name="Goldberg J."/>
            <person name="Griggs A."/>
            <person name="Gujja S."/>
            <person name="Hansen M."/>
            <person name="Heiman D."/>
            <person name="Howarth C."/>
            <person name="Larimer J."/>
            <person name="Lui A."/>
            <person name="MacDonald P.J.P."/>
            <person name="McCowen C."/>
            <person name="Montmayeur A."/>
            <person name="Murphy C."/>
            <person name="Neiman D."/>
            <person name="Pearson M."/>
            <person name="Priest M."/>
            <person name="Roberts A."/>
            <person name="Saif S."/>
            <person name="Shea T."/>
            <person name="Sisk P."/>
            <person name="Stolte C."/>
            <person name="Sykes S."/>
            <person name="Wortman J."/>
            <person name="Nusbaum C."/>
            <person name="Birren B."/>
        </authorList>
    </citation>
    <scope>NUCLEOTIDE SEQUENCE [LARGE SCALE GENOMIC DNA]</scope>
    <source>
        <strain evidence="2 3">Th239</strain>
    </source>
</reference>
<keyword evidence="1" id="KW-1133">Transmembrane helix</keyword>
<dbReference type="Proteomes" id="UP000008952">
    <property type="component" value="Unassembled WGS sequence"/>
</dbReference>
<proteinExistence type="predicted"/>
<accession>J0ZJW6</accession>
<gene>
    <name evidence="2" type="ORF">ME5_01164</name>
</gene>
<organism evidence="2 3">
    <name type="scientific">Bartonella tamiae Th239</name>
    <dbReference type="NCBI Taxonomy" id="1094558"/>
    <lineage>
        <taxon>Bacteria</taxon>
        <taxon>Pseudomonadati</taxon>
        <taxon>Pseudomonadota</taxon>
        <taxon>Alphaproteobacteria</taxon>
        <taxon>Hyphomicrobiales</taxon>
        <taxon>Bartonellaceae</taxon>
        <taxon>Bartonella</taxon>
    </lineage>
</organism>
<dbReference type="EMBL" id="AIMB01000008">
    <property type="protein sequence ID" value="EJF88613.1"/>
    <property type="molecule type" value="Genomic_DNA"/>
</dbReference>
<name>J0ZJW6_9HYPH</name>
<dbReference type="OrthoDB" id="7926221at2"/>
<keyword evidence="1" id="KW-0472">Membrane</keyword>
<evidence type="ECO:0000313" key="2">
    <source>
        <dbReference type="EMBL" id="EJF88613.1"/>
    </source>
</evidence>
<keyword evidence="3" id="KW-1185">Reference proteome</keyword>
<dbReference type="HOGENOM" id="CLU_2033653_0_0_5"/>
<sequence length="125" mass="14714">MKKKYWITSLFIILALIIIAIFSFSPFINYLGKRELYIFAKDKNYCHSDSCEEGIAFVTQALHKKSGIPPENVPWCMATNLIYYQDWYAFNGIKVKFVDWMYQTCERDELTLEDANIQIGESHEH</sequence>
<keyword evidence="1" id="KW-0812">Transmembrane</keyword>